<evidence type="ECO:0000256" key="1">
    <source>
        <dbReference type="SAM" id="Coils"/>
    </source>
</evidence>
<keyword evidence="1" id="KW-0175">Coiled coil</keyword>
<proteinExistence type="predicted"/>
<name>A0AAD6UZZ3_9AGAR</name>
<dbReference type="AlphaFoldDB" id="A0AAD6UZZ3"/>
<protein>
    <recommendedName>
        <fullName evidence="4">F-box domain-containing protein</fullName>
    </recommendedName>
</protein>
<evidence type="ECO:0008006" key="4">
    <source>
        <dbReference type="Google" id="ProtNLM"/>
    </source>
</evidence>
<comment type="caution">
    <text evidence="2">The sequence shown here is derived from an EMBL/GenBank/DDBJ whole genome shotgun (WGS) entry which is preliminary data.</text>
</comment>
<dbReference type="PANTHER" id="PTHR38926:SF5">
    <property type="entry name" value="F-BOX AND LEUCINE-RICH REPEAT PROTEIN 6"/>
    <property type="match status" value="1"/>
</dbReference>
<sequence length="459" mass="51357">MITAAAALRAQLDDIDRSLAALESQMMSLRAQKERLLTDLDSLKYPVLTLPNEITVDIFLHFVSLMRQEYHPKLQPYYGLLILASVCQTWRAVTLSTCALWNDGVVTCDGICDASKLLEACLPRAGSLPLDLSIQLPADVSSTDTIISTLILYGSQWRRIHLSSPVMWPSTPIDRFPSSLPLLECLTLSNLRANDNSVSSLRHAPQLRELRLRNSSWAIQFGLPFNKLTKLHLFPFSITQLLAVLPYTLNLEYLQLAYATEDTQVVSLSILLPYLHTFVCEEDSSTMVLQYLMLPALERLVLLYLSNAGVHEIQSCVARSLSTIRSVALIYLDFNAAYDLLRSLPTIRHLSLSWDWSNDDEDSFFAAMISGSCLPALESLACEDCRPRTADTLFAVVSARWRGVEGTTKLNSVSLDFAQDRESDANDHENMFHPVLDQLYELGRQGLNLEITGAPDATR</sequence>
<gene>
    <name evidence="2" type="ORF">GGX14DRAFT_587035</name>
</gene>
<evidence type="ECO:0000313" key="2">
    <source>
        <dbReference type="EMBL" id="KAJ7194017.1"/>
    </source>
</evidence>
<dbReference type="Proteomes" id="UP001219525">
    <property type="component" value="Unassembled WGS sequence"/>
</dbReference>
<dbReference type="PANTHER" id="PTHR38926">
    <property type="entry name" value="F-BOX DOMAIN CONTAINING PROTEIN, EXPRESSED"/>
    <property type="match status" value="1"/>
</dbReference>
<dbReference type="InterPro" id="IPR032675">
    <property type="entry name" value="LRR_dom_sf"/>
</dbReference>
<reference evidence="2" key="1">
    <citation type="submission" date="2023-03" db="EMBL/GenBank/DDBJ databases">
        <title>Massive genome expansion in bonnet fungi (Mycena s.s.) driven by repeated elements and novel gene families across ecological guilds.</title>
        <authorList>
            <consortium name="Lawrence Berkeley National Laboratory"/>
            <person name="Harder C.B."/>
            <person name="Miyauchi S."/>
            <person name="Viragh M."/>
            <person name="Kuo A."/>
            <person name="Thoen E."/>
            <person name="Andreopoulos B."/>
            <person name="Lu D."/>
            <person name="Skrede I."/>
            <person name="Drula E."/>
            <person name="Henrissat B."/>
            <person name="Morin E."/>
            <person name="Kohler A."/>
            <person name="Barry K."/>
            <person name="LaButti K."/>
            <person name="Morin E."/>
            <person name="Salamov A."/>
            <person name="Lipzen A."/>
            <person name="Mereny Z."/>
            <person name="Hegedus B."/>
            <person name="Baldrian P."/>
            <person name="Stursova M."/>
            <person name="Weitz H."/>
            <person name="Taylor A."/>
            <person name="Grigoriev I.V."/>
            <person name="Nagy L.G."/>
            <person name="Martin F."/>
            <person name="Kauserud H."/>
        </authorList>
    </citation>
    <scope>NUCLEOTIDE SEQUENCE</scope>
    <source>
        <strain evidence="2">9144</strain>
    </source>
</reference>
<evidence type="ECO:0000313" key="3">
    <source>
        <dbReference type="Proteomes" id="UP001219525"/>
    </source>
</evidence>
<keyword evidence="3" id="KW-1185">Reference proteome</keyword>
<dbReference type="SUPFAM" id="SSF52047">
    <property type="entry name" value="RNI-like"/>
    <property type="match status" value="1"/>
</dbReference>
<dbReference type="EMBL" id="JARJCW010000102">
    <property type="protein sequence ID" value="KAJ7194017.1"/>
    <property type="molecule type" value="Genomic_DNA"/>
</dbReference>
<dbReference type="Gene3D" id="3.80.10.10">
    <property type="entry name" value="Ribonuclease Inhibitor"/>
    <property type="match status" value="1"/>
</dbReference>
<organism evidence="2 3">
    <name type="scientific">Mycena pura</name>
    <dbReference type="NCBI Taxonomy" id="153505"/>
    <lineage>
        <taxon>Eukaryota</taxon>
        <taxon>Fungi</taxon>
        <taxon>Dikarya</taxon>
        <taxon>Basidiomycota</taxon>
        <taxon>Agaricomycotina</taxon>
        <taxon>Agaricomycetes</taxon>
        <taxon>Agaricomycetidae</taxon>
        <taxon>Agaricales</taxon>
        <taxon>Marasmiineae</taxon>
        <taxon>Mycenaceae</taxon>
        <taxon>Mycena</taxon>
    </lineage>
</organism>
<feature type="coiled-coil region" evidence="1">
    <location>
        <begin position="5"/>
        <end position="39"/>
    </location>
</feature>
<accession>A0AAD6UZZ3</accession>